<dbReference type="Gene3D" id="2.60.120.620">
    <property type="entry name" value="q2cbj1_9rhob like domain"/>
    <property type="match status" value="1"/>
</dbReference>
<organism evidence="1 2">
    <name type="scientific">Azohydromonas caseinilytica</name>
    <dbReference type="NCBI Taxonomy" id="2728836"/>
    <lineage>
        <taxon>Bacteria</taxon>
        <taxon>Pseudomonadati</taxon>
        <taxon>Pseudomonadota</taxon>
        <taxon>Betaproteobacteria</taxon>
        <taxon>Burkholderiales</taxon>
        <taxon>Sphaerotilaceae</taxon>
        <taxon>Azohydromonas</taxon>
    </lineage>
</organism>
<dbReference type="EMBL" id="JABBFW010000008">
    <property type="protein sequence ID" value="NML15936.1"/>
    <property type="molecule type" value="Genomic_DNA"/>
</dbReference>
<comment type="caution">
    <text evidence="1">The sequence shown here is derived from an EMBL/GenBank/DDBJ whole genome shotgun (WGS) entry which is preliminary data.</text>
</comment>
<dbReference type="Pfam" id="PF23169">
    <property type="entry name" value="HalD"/>
    <property type="match status" value="1"/>
</dbReference>
<proteinExistence type="predicted"/>
<dbReference type="Proteomes" id="UP000574067">
    <property type="component" value="Unassembled WGS sequence"/>
</dbReference>
<evidence type="ECO:0008006" key="3">
    <source>
        <dbReference type="Google" id="ProtNLM"/>
    </source>
</evidence>
<dbReference type="RefSeq" id="WP_169160846.1">
    <property type="nucleotide sequence ID" value="NZ_JABBFW010000008.1"/>
</dbReference>
<evidence type="ECO:0000313" key="1">
    <source>
        <dbReference type="EMBL" id="NML15936.1"/>
    </source>
</evidence>
<sequence>MNTNDSSALDRRFFEMVVDFLGRADLVELRASMQERGYAILRNMIKPELLDELRGECWNLLESSGVERDFLMRQTANTPRRMVNVRCEEIRSQGRLIPALYQSVAFRRLFEVITRETFVECPYEPEQYIVNALFKSGHTHGWHWDDYKYGVNIAVETPDKESGGYVQLVPNTSWNRERPSVEEVLFSNQILSFRLEPGDVYILRTDTGLHRVSPINAGSRRIIVNMVWSTPEEVQTVTTHDTMEEIFA</sequence>
<accession>A0A848FAP0</accession>
<evidence type="ECO:0000313" key="2">
    <source>
        <dbReference type="Proteomes" id="UP000574067"/>
    </source>
</evidence>
<dbReference type="AlphaFoldDB" id="A0A848FAP0"/>
<name>A0A848FAP0_9BURK</name>
<reference evidence="1 2" key="1">
    <citation type="submission" date="2020-04" db="EMBL/GenBank/DDBJ databases">
        <title>Azohydromonas sp. isolated from soil.</title>
        <authorList>
            <person name="Dahal R.H."/>
        </authorList>
    </citation>
    <scope>NUCLEOTIDE SEQUENCE [LARGE SCALE GENOMIC DNA]</scope>
    <source>
        <strain evidence="1 2">G-1-1-14</strain>
    </source>
</reference>
<keyword evidence="2" id="KW-1185">Reference proteome</keyword>
<dbReference type="SUPFAM" id="SSF51197">
    <property type="entry name" value="Clavaminate synthase-like"/>
    <property type="match status" value="1"/>
</dbReference>
<protein>
    <recommendedName>
        <fullName evidence="3">Fe2OG dioxygenase domain-containing protein</fullName>
    </recommendedName>
</protein>
<dbReference type="InterPro" id="IPR056470">
    <property type="entry name" value="BesD/HalB-like"/>
</dbReference>
<gene>
    <name evidence="1" type="ORF">HHL10_13230</name>
</gene>